<dbReference type="PANTHER" id="PTHR43840">
    <property type="entry name" value="MITOCHONDRIAL METAL TRANSPORTER 1-RELATED"/>
    <property type="match status" value="1"/>
</dbReference>
<dbReference type="InterPro" id="IPR058533">
    <property type="entry name" value="Cation_efflux_TM"/>
</dbReference>
<keyword evidence="5" id="KW-0472">Membrane</keyword>
<feature type="domain" description="Cation efflux protein transmembrane" evidence="7">
    <location>
        <begin position="61"/>
        <end position="274"/>
    </location>
</feature>
<dbReference type="SUPFAM" id="SSF160240">
    <property type="entry name" value="Cation efflux protein cytoplasmic domain-like"/>
    <property type="match status" value="1"/>
</dbReference>
<evidence type="ECO:0000256" key="1">
    <source>
        <dbReference type="ARBA" id="ARBA00004141"/>
    </source>
</evidence>
<dbReference type="InterPro" id="IPR050291">
    <property type="entry name" value="CDF_Transporter"/>
</dbReference>
<dbReference type="PANTHER" id="PTHR43840:SF52">
    <property type="entry name" value="CATION EFFLUX FAMILY PROTEIN"/>
    <property type="match status" value="1"/>
</dbReference>
<evidence type="ECO:0000256" key="4">
    <source>
        <dbReference type="ARBA" id="ARBA00022989"/>
    </source>
</evidence>
<keyword evidence="3 8" id="KW-0812">Transmembrane</keyword>
<dbReference type="NCBIfam" id="TIGR01297">
    <property type="entry name" value="CDF"/>
    <property type="match status" value="1"/>
</dbReference>
<organism evidence="8 9">
    <name type="scientific">Aureococcus anophagefferens</name>
    <name type="common">Harmful bloom alga</name>
    <dbReference type="NCBI Taxonomy" id="44056"/>
    <lineage>
        <taxon>Eukaryota</taxon>
        <taxon>Sar</taxon>
        <taxon>Stramenopiles</taxon>
        <taxon>Ochrophyta</taxon>
        <taxon>Pelagophyceae</taxon>
        <taxon>Pelagomonadales</taxon>
        <taxon>Pelagomonadaceae</taxon>
        <taxon>Aureococcus</taxon>
    </lineage>
</organism>
<keyword evidence="9" id="KW-1185">Reference proteome</keyword>
<dbReference type="Pfam" id="PF01545">
    <property type="entry name" value="Cation_efflux"/>
    <property type="match status" value="1"/>
</dbReference>
<evidence type="ECO:0000256" key="6">
    <source>
        <dbReference type="SAM" id="MobiDB-lite"/>
    </source>
</evidence>
<comment type="caution">
    <text evidence="8">The sequence shown here is derived from an EMBL/GenBank/DDBJ whole genome shotgun (WGS) entry which is preliminary data.</text>
</comment>
<dbReference type="InterPro" id="IPR027469">
    <property type="entry name" value="Cation_efflux_TMD_sf"/>
</dbReference>
<name>A0ABR1GE50_AURAN</name>
<dbReference type="Gene3D" id="3.30.70.1350">
    <property type="entry name" value="Cation efflux protein, cytoplasmic domain"/>
    <property type="match status" value="1"/>
</dbReference>
<keyword evidence="4" id="KW-1133">Transmembrane helix</keyword>
<feature type="region of interest" description="Disordered" evidence="6">
    <location>
        <begin position="1"/>
        <end position="23"/>
    </location>
</feature>
<dbReference type="Proteomes" id="UP001363151">
    <property type="component" value="Unassembled WGS sequence"/>
</dbReference>
<protein>
    <submittedName>
        <fullName evidence="8">Cation transmembrane transporter</fullName>
    </submittedName>
</protein>
<evidence type="ECO:0000256" key="3">
    <source>
        <dbReference type="ARBA" id="ARBA00022692"/>
    </source>
</evidence>
<evidence type="ECO:0000259" key="7">
    <source>
        <dbReference type="Pfam" id="PF01545"/>
    </source>
</evidence>
<dbReference type="SUPFAM" id="SSF161111">
    <property type="entry name" value="Cation efflux protein transmembrane domain-like"/>
    <property type="match status" value="1"/>
</dbReference>
<evidence type="ECO:0000256" key="2">
    <source>
        <dbReference type="ARBA" id="ARBA00022448"/>
    </source>
</evidence>
<evidence type="ECO:0000313" key="9">
    <source>
        <dbReference type="Proteomes" id="UP001363151"/>
    </source>
</evidence>
<reference evidence="8 9" key="1">
    <citation type="submission" date="2024-03" db="EMBL/GenBank/DDBJ databases">
        <title>Aureococcus anophagefferens CCMP1851 and Kratosvirus quantuckense: Draft genome of a second virus-susceptible host strain in the model system.</title>
        <authorList>
            <person name="Chase E."/>
            <person name="Truchon A.R."/>
            <person name="Schepens W."/>
            <person name="Wilhelm S.W."/>
        </authorList>
    </citation>
    <scope>NUCLEOTIDE SEQUENCE [LARGE SCALE GENOMIC DNA]</scope>
    <source>
        <strain evidence="8 9">CCMP1851</strain>
    </source>
</reference>
<proteinExistence type="predicted"/>
<sequence>MKTSIEVGHHGDDDGDDEDAAPDGGEPAWKARVFALAAPAVAARPGDGDVLKSHVARCTRLSLWINVALTCVKLYNVLTSGSLAVLASLVDSCLDLAQTLVLFVVERKAHLAADEEYPAGRSRLEPVGVIVCAMLMAVGSLGVIYDAGGSVVEGATRGGNVPTFQRLRARSCATGAPPPLDVSFDTLASLGATILSKAWLWAYCAAVAERSSTALALAEDHANDVMSNSVAVVACGVASLAPSLWWADPGGAIAISIYIIMAWWDIARDHIEQIVGKGAEPDQLRELSKLASKFHGGFVLGTIRAYHFGPNFIVELGMIVANDMKVSETHDLRVGLSTAVEELSWVERCFVTIDDQAHADLDRGNSL</sequence>
<gene>
    <name evidence="8" type="primary">MTP2</name>
    <name evidence="8" type="ORF">SO694_00009571</name>
</gene>
<evidence type="ECO:0000313" key="8">
    <source>
        <dbReference type="EMBL" id="KAK7254375.1"/>
    </source>
</evidence>
<evidence type="ECO:0000256" key="5">
    <source>
        <dbReference type="ARBA" id="ARBA00023136"/>
    </source>
</evidence>
<dbReference type="InterPro" id="IPR036837">
    <property type="entry name" value="Cation_efflux_CTD_sf"/>
</dbReference>
<comment type="subcellular location">
    <subcellularLocation>
        <location evidence="1">Membrane</location>
        <topology evidence="1">Multi-pass membrane protein</topology>
    </subcellularLocation>
</comment>
<dbReference type="InterPro" id="IPR002524">
    <property type="entry name" value="Cation_efflux"/>
</dbReference>
<dbReference type="EMBL" id="JBBJCI010000031">
    <property type="protein sequence ID" value="KAK7254375.1"/>
    <property type="molecule type" value="Genomic_DNA"/>
</dbReference>
<dbReference type="Gene3D" id="1.20.1510.10">
    <property type="entry name" value="Cation efflux protein transmembrane domain"/>
    <property type="match status" value="1"/>
</dbReference>
<keyword evidence="2" id="KW-0813">Transport</keyword>
<accession>A0ABR1GE50</accession>